<feature type="domain" description="RsdA/BaiN/AoA(So)-like Rossmann fold-like" evidence="4">
    <location>
        <begin position="4"/>
        <end position="406"/>
    </location>
</feature>
<evidence type="ECO:0000256" key="3">
    <source>
        <dbReference type="ARBA" id="ARBA00022827"/>
    </source>
</evidence>
<dbReference type="PANTHER" id="PTHR42887:SF2">
    <property type="entry name" value="OS12G0638800 PROTEIN"/>
    <property type="match status" value="1"/>
</dbReference>
<evidence type="ECO:0000313" key="6">
    <source>
        <dbReference type="EMBL" id="SMC39931.1"/>
    </source>
</evidence>
<dbReference type="Gene3D" id="3.50.50.60">
    <property type="entry name" value="FAD/NAD(P)-binding domain"/>
    <property type="match status" value="1"/>
</dbReference>
<dbReference type="RefSeq" id="WP_084233296.1">
    <property type="nucleotide sequence ID" value="NZ_FWXW01000001.1"/>
</dbReference>
<dbReference type="STRING" id="1122930.SAMN02745168_0680"/>
<reference evidence="6 7" key="1">
    <citation type="submission" date="2017-04" db="EMBL/GenBank/DDBJ databases">
        <authorList>
            <person name="Afonso C.L."/>
            <person name="Miller P.J."/>
            <person name="Scott M.A."/>
            <person name="Spackman E."/>
            <person name="Goraichik I."/>
            <person name="Dimitrov K.M."/>
            <person name="Suarez D.L."/>
            <person name="Swayne D.E."/>
        </authorList>
    </citation>
    <scope>NUCLEOTIDE SEQUENCE [LARGE SCALE GENOMIC DNA]</scope>
    <source>
        <strain evidence="6 7">DSM 12816</strain>
    </source>
</reference>
<dbReference type="Pfam" id="PF03486">
    <property type="entry name" value="HI0933_like"/>
    <property type="match status" value="1"/>
</dbReference>
<dbReference type="AlphaFoldDB" id="A0A1W1YVT5"/>
<dbReference type="PRINTS" id="PR00368">
    <property type="entry name" value="FADPNR"/>
</dbReference>
<protein>
    <recommendedName>
        <fullName evidence="8">Aminoacetone oxidase family FAD-binding enzyme</fullName>
    </recommendedName>
</protein>
<dbReference type="Gene3D" id="2.40.30.10">
    <property type="entry name" value="Translation factors"/>
    <property type="match status" value="1"/>
</dbReference>
<dbReference type="InterPro" id="IPR004792">
    <property type="entry name" value="BaiN-like"/>
</dbReference>
<dbReference type="OrthoDB" id="9773233at2"/>
<dbReference type="InterPro" id="IPR036188">
    <property type="entry name" value="FAD/NAD-bd_sf"/>
</dbReference>
<dbReference type="Gene3D" id="1.10.8.260">
    <property type="entry name" value="HI0933 insert domain-like"/>
    <property type="match status" value="1"/>
</dbReference>
<dbReference type="InterPro" id="IPR023166">
    <property type="entry name" value="BaiN-like_dom_sf"/>
</dbReference>
<accession>A0A1W1YVT5</accession>
<evidence type="ECO:0000259" key="5">
    <source>
        <dbReference type="Pfam" id="PF22780"/>
    </source>
</evidence>
<sequence length="409" mass="43645">MKNKVVVVGGGAAGMLAACAAAQRGLPVLLLERNGFLGKKLNITGKGRCNLTNDCTVEAALSQIPRNGRFLYGALSRFSPSRTKEYFEALGVPLKTERGERVFPESDRAKDVSGALIRSLKTLNVETVQARAAHIRLRDGAVSAVEDTSGSLHPASSVILATGGLSYPLTGSDGDGYRMAAELGHTVTPLGPSLVPLESPDPDCVEMKGLSLKNVAVRVADKSGKTVYRDFGELLFTHFGLSGPVILSASAHMRSFDKTEYTVSIDLKPALAPEALDERILRDFKEFSNRDFANSLDKLLPRAMIPVAVRRSGIPPDTKVHSVTREQRSGLAHLLKHFEIPVSGPRPVEEAVVTSGGISIKEVSPSTMESKLVPGLFFAGEILDVDGYTGGFNLQIAWATGHLAGSSAR</sequence>
<dbReference type="Proteomes" id="UP000192790">
    <property type="component" value="Unassembled WGS sequence"/>
</dbReference>
<evidence type="ECO:0000259" key="4">
    <source>
        <dbReference type="Pfam" id="PF03486"/>
    </source>
</evidence>
<name>A0A1W1YVT5_9FIRM</name>
<organism evidence="6 7">
    <name type="scientific">Papillibacter cinnamivorans DSM 12816</name>
    <dbReference type="NCBI Taxonomy" id="1122930"/>
    <lineage>
        <taxon>Bacteria</taxon>
        <taxon>Bacillati</taxon>
        <taxon>Bacillota</taxon>
        <taxon>Clostridia</taxon>
        <taxon>Eubacteriales</taxon>
        <taxon>Oscillospiraceae</taxon>
        <taxon>Papillibacter</taxon>
    </lineage>
</organism>
<keyword evidence="3" id="KW-0274">FAD</keyword>
<dbReference type="NCBIfam" id="TIGR00275">
    <property type="entry name" value="aminoacetone oxidase family FAD-binding enzyme"/>
    <property type="match status" value="1"/>
</dbReference>
<dbReference type="PROSITE" id="PS51257">
    <property type="entry name" value="PROKAR_LIPOPROTEIN"/>
    <property type="match status" value="1"/>
</dbReference>
<keyword evidence="7" id="KW-1185">Reference proteome</keyword>
<evidence type="ECO:0000256" key="2">
    <source>
        <dbReference type="ARBA" id="ARBA00022630"/>
    </source>
</evidence>
<evidence type="ECO:0008006" key="8">
    <source>
        <dbReference type="Google" id="ProtNLM"/>
    </source>
</evidence>
<dbReference type="PANTHER" id="PTHR42887">
    <property type="entry name" value="OS12G0638800 PROTEIN"/>
    <property type="match status" value="1"/>
</dbReference>
<dbReference type="EMBL" id="FWXW01000001">
    <property type="protein sequence ID" value="SMC39931.1"/>
    <property type="molecule type" value="Genomic_DNA"/>
</dbReference>
<dbReference type="PRINTS" id="PR00411">
    <property type="entry name" value="PNDRDTASEI"/>
</dbReference>
<dbReference type="InterPro" id="IPR057661">
    <property type="entry name" value="RsdA/BaiN/AoA(So)_Rossmann"/>
</dbReference>
<feature type="domain" description="RsdA/BaiN/AoA(So)-like insert" evidence="5">
    <location>
        <begin position="192"/>
        <end position="353"/>
    </location>
</feature>
<dbReference type="SUPFAM" id="SSF51905">
    <property type="entry name" value="FAD/NAD(P)-binding domain"/>
    <property type="match status" value="1"/>
</dbReference>
<dbReference type="Pfam" id="PF22780">
    <property type="entry name" value="HI0933_like_1st"/>
    <property type="match status" value="1"/>
</dbReference>
<gene>
    <name evidence="6" type="ORF">SAMN02745168_0680</name>
</gene>
<dbReference type="InterPro" id="IPR055178">
    <property type="entry name" value="RsdA/BaiN/AoA(So)-like_dom"/>
</dbReference>
<evidence type="ECO:0000256" key="1">
    <source>
        <dbReference type="ARBA" id="ARBA00001974"/>
    </source>
</evidence>
<evidence type="ECO:0000313" key="7">
    <source>
        <dbReference type="Proteomes" id="UP000192790"/>
    </source>
</evidence>
<keyword evidence="2" id="KW-0285">Flavoprotein</keyword>
<comment type="cofactor">
    <cofactor evidence="1">
        <name>FAD</name>
        <dbReference type="ChEBI" id="CHEBI:57692"/>
    </cofactor>
</comment>
<dbReference type="SUPFAM" id="SSF160996">
    <property type="entry name" value="HI0933 insert domain-like"/>
    <property type="match status" value="1"/>
</dbReference>
<proteinExistence type="predicted"/>